<dbReference type="GO" id="GO:0003924">
    <property type="term" value="F:GTPase activity"/>
    <property type="evidence" value="ECO:0007669"/>
    <property type="project" value="InterPro"/>
</dbReference>
<keyword evidence="4" id="KW-0460">Magnesium</keyword>
<evidence type="ECO:0000256" key="1">
    <source>
        <dbReference type="ARBA" id="ARBA00022741"/>
    </source>
</evidence>
<evidence type="ECO:0000256" key="5">
    <source>
        <dbReference type="SAM" id="Phobius"/>
    </source>
</evidence>
<feature type="binding site" evidence="4">
    <location>
        <position position="31"/>
    </location>
    <ligand>
        <name>Mg(2+)</name>
        <dbReference type="ChEBI" id="CHEBI:18420"/>
    </ligand>
</feature>
<feature type="transmembrane region" description="Helical" evidence="5">
    <location>
        <begin position="60"/>
        <end position="81"/>
    </location>
</feature>
<keyword evidence="4" id="KW-0479">Metal-binding</keyword>
<keyword evidence="5" id="KW-0472">Membrane</keyword>
<evidence type="ECO:0000256" key="4">
    <source>
        <dbReference type="PIRSR" id="PIRSR606689-2"/>
    </source>
</evidence>
<feature type="binding site" evidence="4">
    <location>
        <position position="48"/>
    </location>
    <ligand>
        <name>Mg(2+)</name>
        <dbReference type="ChEBI" id="CHEBI:18420"/>
    </ligand>
</feature>
<dbReference type="GO" id="GO:0005525">
    <property type="term" value="F:GTP binding"/>
    <property type="evidence" value="ECO:0007669"/>
    <property type="project" value="UniProtKB-KW"/>
</dbReference>
<keyword evidence="5" id="KW-0812">Transmembrane</keyword>
<dbReference type="InterPro" id="IPR006689">
    <property type="entry name" value="Small_GTPase_ARF/SAR"/>
</dbReference>
<dbReference type="Pfam" id="PF00025">
    <property type="entry name" value="Arf"/>
    <property type="match status" value="1"/>
</dbReference>
<evidence type="ECO:0000313" key="6">
    <source>
        <dbReference type="EMBL" id="KAI6646148.1"/>
    </source>
</evidence>
<dbReference type="AlphaFoldDB" id="A0AAV7JBT4"/>
<dbReference type="Gene3D" id="3.40.50.300">
    <property type="entry name" value="P-loop containing nucleotide triphosphate hydrolases"/>
    <property type="match status" value="1"/>
</dbReference>
<dbReference type="EMBL" id="JAKMXF010000361">
    <property type="protein sequence ID" value="KAI6646148.1"/>
    <property type="molecule type" value="Genomic_DNA"/>
</dbReference>
<organism evidence="6 7">
    <name type="scientific">Oopsacas minuta</name>
    <dbReference type="NCBI Taxonomy" id="111878"/>
    <lineage>
        <taxon>Eukaryota</taxon>
        <taxon>Metazoa</taxon>
        <taxon>Porifera</taxon>
        <taxon>Hexactinellida</taxon>
        <taxon>Hexasterophora</taxon>
        <taxon>Lyssacinosida</taxon>
        <taxon>Leucopsacidae</taxon>
        <taxon>Oopsacas</taxon>
    </lineage>
</organism>
<dbReference type="GO" id="GO:0046872">
    <property type="term" value="F:metal ion binding"/>
    <property type="evidence" value="ECO:0007669"/>
    <property type="project" value="UniProtKB-KW"/>
</dbReference>
<proteinExistence type="predicted"/>
<dbReference type="InterPro" id="IPR027417">
    <property type="entry name" value="P-loop_NTPase"/>
</dbReference>
<comment type="caution">
    <text evidence="6">The sequence shown here is derived from an EMBL/GenBank/DDBJ whole genome shotgun (WGS) entry which is preliminary data.</text>
</comment>
<keyword evidence="7" id="KW-1185">Reference proteome</keyword>
<reference evidence="6 7" key="1">
    <citation type="journal article" date="2023" name="BMC Biol.">
        <title>The compact genome of the sponge Oopsacas minuta (Hexactinellida) is lacking key metazoan core genes.</title>
        <authorList>
            <person name="Santini S."/>
            <person name="Schenkelaars Q."/>
            <person name="Jourda C."/>
            <person name="Duchesne M."/>
            <person name="Belahbib H."/>
            <person name="Rocher C."/>
            <person name="Selva M."/>
            <person name="Riesgo A."/>
            <person name="Vervoort M."/>
            <person name="Leys S.P."/>
            <person name="Kodjabachian L."/>
            <person name="Le Bivic A."/>
            <person name="Borchiellini C."/>
            <person name="Claverie J.M."/>
            <person name="Renard E."/>
        </authorList>
    </citation>
    <scope>NUCLEOTIDE SEQUENCE [LARGE SCALE GENOMIC DNA]</scope>
    <source>
        <strain evidence="6">SPO-2</strain>
    </source>
</reference>
<keyword evidence="5" id="KW-1133">Transmembrane helix</keyword>
<accession>A0AAV7JBT4</accession>
<feature type="binding site" evidence="3">
    <location>
        <begin position="24"/>
        <end position="31"/>
    </location>
    <ligand>
        <name>GTP</name>
        <dbReference type="ChEBI" id="CHEBI:37565"/>
    </ligand>
</feature>
<sequence>MGSYFSRMLDALWGPKERKILILGLDGAGKTTILYKLQVGQVVCTIPSTYYFRLFIFLKLYSIISILCLSVCLSVWFDIVLADYKFRISKRSTI</sequence>
<evidence type="ECO:0000256" key="3">
    <source>
        <dbReference type="PIRSR" id="PIRSR606689-1"/>
    </source>
</evidence>
<keyword evidence="1 3" id="KW-0547">Nucleotide-binding</keyword>
<evidence type="ECO:0000313" key="7">
    <source>
        <dbReference type="Proteomes" id="UP001165289"/>
    </source>
</evidence>
<protein>
    <submittedName>
        <fullName evidence="6">ADP-ribosylation factor-like protein 1</fullName>
    </submittedName>
</protein>
<name>A0AAV7JBT4_9METZ</name>
<gene>
    <name evidence="6" type="ORF">LOD99_9421</name>
</gene>
<evidence type="ECO:0000256" key="2">
    <source>
        <dbReference type="ARBA" id="ARBA00023134"/>
    </source>
</evidence>
<dbReference type="Proteomes" id="UP001165289">
    <property type="component" value="Unassembled WGS sequence"/>
</dbReference>
<keyword evidence="2 3" id="KW-0342">GTP-binding</keyword>
<dbReference type="SUPFAM" id="SSF52540">
    <property type="entry name" value="P-loop containing nucleoside triphosphate hydrolases"/>
    <property type="match status" value="1"/>
</dbReference>